<name>A0A1F5PK93_9BACT</name>
<dbReference type="AlphaFoldDB" id="A0A1F5PK93"/>
<evidence type="ECO:0000313" key="2">
    <source>
        <dbReference type="Proteomes" id="UP000177682"/>
    </source>
</evidence>
<protein>
    <submittedName>
        <fullName evidence="1">Uncharacterized protein</fullName>
    </submittedName>
</protein>
<reference evidence="1 2" key="1">
    <citation type="journal article" date="2016" name="Nat. Commun.">
        <title>Thousands of microbial genomes shed light on interconnected biogeochemical processes in an aquifer system.</title>
        <authorList>
            <person name="Anantharaman K."/>
            <person name="Brown C.T."/>
            <person name="Hug L.A."/>
            <person name="Sharon I."/>
            <person name="Castelle C.J."/>
            <person name="Probst A.J."/>
            <person name="Thomas B.C."/>
            <person name="Singh A."/>
            <person name="Wilkins M.J."/>
            <person name="Karaoz U."/>
            <person name="Brodie E.L."/>
            <person name="Williams K.H."/>
            <person name="Hubbard S.S."/>
            <person name="Banfield J.F."/>
        </authorList>
    </citation>
    <scope>NUCLEOTIDE SEQUENCE [LARGE SCALE GENOMIC DNA]</scope>
</reference>
<comment type="caution">
    <text evidence="1">The sequence shown here is derived from an EMBL/GenBank/DDBJ whole genome shotgun (WGS) entry which is preliminary data.</text>
</comment>
<sequence>MNYIGTILEESLSDKSVLKEVKILKQKVEPVSEKSKTPWVTKWTHDYVEIAEGQADEIAHKLSQAIEFEHESSWYADYLNNQTHYIIFKNKVFKIDRGSKEQYDAAFDYGLSVGIPEYQLITFESQKQIEGRRKAKYDQ</sequence>
<accession>A0A1F5PK93</accession>
<gene>
    <name evidence="1" type="ORF">A3E29_04760</name>
</gene>
<evidence type="ECO:0000313" key="1">
    <source>
        <dbReference type="EMBL" id="OGE90365.1"/>
    </source>
</evidence>
<organism evidence="1 2">
    <name type="scientific">Candidatus Doudnabacteria bacterium RIFCSPHIGHO2_12_FULL_48_16</name>
    <dbReference type="NCBI Taxonomy" id="1817838"/>
    <lineage>
        <taxon>Bacteria</taxon>
        <taxon>Candidatus Doudnaibacteriota</taxon>
    </lineage>
</organism>
<dbReference type="Proteomes" id="UP000177682">
    <property type="component" value="Unassembled WGS sequence"/>
</dbReference>
<proteinExistence type="predicted"/>
<dbReference type="EMBL" id="MFEY01000007">
    <property type="protein sequence ID" value="OGE90365.1"/>
    <property type="molecule type" value="Genomic_DNA"/>
</dbReference>